<dbReference type="InterPro" id="IPR010290">
    <property type="entry name" value="TM_effector"/>
</dbReference>
<evidence type="ECO:0000256" key="7">
    <source>
        <dbReference type="SAM" id="Phobius"/>
    </source>
</evidence>
<comment type="subcellular location">
    <subcellularLocation>
        <location evidence="1">Cell membrane</location>
        <topology evidence="1">Multi-pass membrane protein</topology>
    </subcellularLocation>
</comment>
<dbReference type="InterPro" id="IPR036259">
    <property type="entry name" value="MFS_trans_sf"/>
</dbReference>
<dbReference type="KEGG" id="moc:BB934_08665"/>
<evidence type="ECO:0000313" key="9">
    <source>
        <dbReference type="EMBL" id="ANY78298.1"/>
    </source>
</evidence>
<organism evidence="9">
    <name type="scientific">Microvirga ossetica</name>
    <dbReference type="NCBI Taxonomy" id="1882682"/>
    <lineage>
        <taxon>Bacteria</taxon>
        <taxon>Pseudomonadati</taxon>
        <taxon>Pseudomonadota</taxon>
        <taxon>Alphaproteobacteria</taxon>
        <taxon>Hyphomicrobiales</taxon>
        <taxon>Methylobacteriaceae</taxon>
        <taxon>Microvirga</taxon>
    </lineage>
</organism>
<evidence type="ECO:0000256" key="6">
    <source>
        <dbReference type="ARBA" id="ARBA00023136"/>
    </source>
</evidence>
<dbReference type="GO" id="GO:0022857">
    <property type="term" value="F:transmembrane transporter activity"/>
    <property type="evidence" value="ECO:0007669"/>
    <property type="project" value="InterPro"/>
</dbReference>
<evidence type="ECO:0000256" key="4">
    <source>
        <dbReference type="ARBA" id="ARBA00022692"/>
    </source>
</evidence>
<gene>
    <name evidence="9" type="ORF">BB934_08665</name>
</gene>
<sequence length="386" mass="41026">MSLLGTWMQRIGCSLLVWNMTESTFWLGILAAADLLPTLFIGPFAGAAADRWDTLRLNRICQAVLTAVAALMTILIVCGFLSLTMLIALVALQGCVIALSQPARLALVQELVAWEDIPAAVAINSMNVNLARLVGPAIAGLMVVHFDVAWVFLLNAIVTAIFVATLGVIATVRNTERAFGRNVLADIVAGFRYLIADRGMRVMLFLLLIGGVTIRSVAEMLPAFAAEHFSQAATGLAVLTSTMALGSILAGFSMGTYLVTSRLPQQIILSWLLSAFAVIGFALAPHSWLLSSCAMAMGFFTSLALIGTQTFVQLRAPPPMRGRALSVHGLLFRASPSLGALMLGFASDLFRLTVPAVASGGIMLLVALVFLLSAKQFGSGLSRDDR</sequence>
<dbReference type="GO" id="GO:0005886">
    <property type="term" value="C:plasma membrane"/>
    <property type="evidence" value="ECO:0007669"/>
    <property type="project" value="UniProtKB-SubCell"/>
</dbReference>
<feature type="transmembrane region" description="Helical" evidence="7">
    <location>
        <begin position="149"/>
        <end position="172"/>
    </location>
</feature>
<feature type="domain" description="Major facilitator superfamily (MFS) profile" evidence="8">
    <location>
        <begin position="1"/>
        <end position="378"/>
    </location>
</feature>
<protein>
    <recommendedName>
        <fullName evidence="8">Major facilitator superfamily (MFS) profile domain-containing protein</fullName>
    </recommendedName>
</protein>
<dbReference type="SUPFAM" id="SSF103473">
    <property type="entry name" value="MFS general substrate transporter"/>
    <property type="match status" value="1"/>
</dbReference>
<feature type="transmembrane region" description="Helical" evidence="7">
    <location>
        <begin position="60"/>
        <end position="92"/>
    </location>
</feature>
<proteinExistence type="predicted"/>
<dbReference type="Gene3D" id="1.20.1250.20">
    <property type="entry name" value="MFS general substrate transporter like domains"/>
    <property type="match status" value="1"/>
</dbReference>
<feature type="transmembrane region" description="Helical" evidence="7">
    <location>
        <begin position="202"/>
        <end position="224"/>
    </location>
</feature>
<feature type="transmembrane region" description="Helical" evidence="7">
    <location>
        <begin position="352"/>
        <end position="373"/>
    </location>
</feature>
<dbReference type="EMBL" id="CP016616">
    <property type="protein sequence ID" value="ANY78298.1"/>
    <property type="molecule type" value="Genomic_DNA"/>
</dbReference>
<dbReference type="PANTHER" id="PTHR23513:SF11">
    <property type="entry name" value="STAPHYLOFERRIN A TRANSPORTER"/>
    <property type="match status" value="1"/>
</dbReference>
<feature type="transmembrane region" description="Helical" evidence="7">
    <location>
        <begin position="267"/>
        <end position="288"/>
    </location>
</feature>
<dbReference type="CDD" id="cd06173">
    <property type="entry name" value="MFS_MefA_like"/>
    <property type="match status" value="1"/>
</dbReference>
<keyword evidence="3" id="KW-1003">Cell membrane</keyword>
<keyword evidence="2" id="KW-0813">Transport</keyword>
<dbReference type="AlphaFoldDB" id="A0A1B2EEB2"/>
<dbReference type="PROSITE" id="PS50850">
    <property type="entry name" value="MFS"/>
    <property type="match status" value="1"/>
</dbReference>
<evidence type="ECO:0000256" key="5">
    <source>
        <dbReference type="ARBA" id="ARBA00022989"/>
    </source>
</evidence>
<dbReference type="PANTHER" id="PTHR23513">
    <property type="entry name" value="INTEGRAL MEMBRANE EFFLUX PROTEIN-RELATED"/>
    <property type="match status" value="1"/>
</dbReference>
<name>A0A1B2EEB2_9HYPH</name>
<evidence type="ECO:0000256" key="3">
    <source>
        <dbReference type="ARBA" id="ARBA00022475"/>
    </source>
</evidence>
<keyword evidence="6 7" id="KW-0472">Membrane</keyword>
<dbReference type="InterPro" id="IPR020846">
    <property type="entry name" value="MFS_dom"/>
</dbReference>
<evidence type="ECO:0000256" key="1">
    <source>
        <dbReference type="ARBA" id="ARBA00004651"/>
    </source>
</evidence>
<keyword evidence="4 7" id="KW-0812">Transmembrane</keyword>
<evidence type="ECO:0000259" key="8">
    <source>
        <dbReference type="PROSITE" id="PS50850"/>
    </source>
</evidence>
<feature type="transmembrane region" description="Helical" evidence="7">
    <location>
        <begin position="236"/>
        <end position="260"/>
    </location>
</feature>
<evidence type="ECO:0000256" key="2">
    <source>
        <dbReference type="ARBA" id="ARBA00022448"/>
    </source>
</evidence>
<keyword evidence="5 7" id="KW-1133">Transmembrane helix</keyword>
<reference evidence="9" key="1">
    <citation type="submission" date="2016-07" db="EMBL/GenBank/DDBJ databases">
        <title>Microvirga ossetica sp. nov. a new species of rhizobia isolated from root nodules of the legume species Vicia alpestris Steven originated from North Ossetia region in the Caucasus.</title>
        <authorList>
            <person name="Safronova V.I."/>
            <person name="Kuznetsova I.G."/>
            <person name="Sazanova A.L."/>
            <person name="Belimov A."/>
            <person name="Andronov E."/>
            <person name="Osledkin Y.S."/>
            <person name="Onishchuk O.P."/>
            <person name="Kurchak O.N."/>
            <person name="Shaposhnikov A.I."/>
            <person name="Willems A."/>
            <person name="Tikhonovich I.A."/>
        </authorList>
    </citation>
    <scope>NUCLEOTIDE SEQUENCE [LARGE SCALE GENOMIC DNA]</scope>
    <source>
        <strain evidence="9">V5/3M</strain>
    </source>
</reference>
<accession>A0A1B2EEB2</accession>
<feature type="transmembrane region" description="Helical" evidence="7">
    <location>
        <begin position="25"/>
        <end position="48"/>
    </location>
</feature>
<dbReference type="Pfam" id="PF05977">
    <property type="entry name" value="MFS_3"/>
    <property type="match status" value="1"/>
</dbReference>